<proteinExistence type="predicted"/>
<sequence length="304" mass="32755">MTMPRRRFLGGAAALTLASLPAAGAPAAAAGAPGGRPRPARVDVTLTHEGWELSPSGPLRAGVTGFHATTRDESGHYFSILRMRRGTTIERAIELITAGNSDDPEIALPARRALYREVDFNGGAAVYPGRRTIYTTCLRDTTYHLGEAAAQWVPDRPPFHVAPVEVTGPGVDTPPLRADVRLTARQTTDGPVFDIRGRFPADSVIRFDNKTPLPQEIILRKLIDGKTAEDVAAYYDSLRSGSPLPEPYVQERFGGMLPISPGRRGTVRVEGLPTGLFSILSHVKDPYTGETQASQGAYSVVELC</sequence>
<dbReference type="InterPro" id="IPR006311">
    <property type="entry name" value="TAT_signal"/>
</dbReference>
<dbReference type="Proteomes" id="UP000589036">
    <property type="component" value="Unassembled WGS sequence"/>
</dbReference>
<dbReference type="PROSITE" id="PS51318">
    <property type="entry name" value="TAT"/>
    <property type="match status" value="1"/>
</dbReference>
<comment type="caution">
    <text evidence="2">The sequence shown here is derived from an EMBL/GenBank/DDBJ whole genome shotgun (WGS) entry which is preliminary data.</text>
</comment>
<accession>A0A852TP49</accession>
<dbReference type="AlphaFoldDB" id="A0A852TP49"/>
<feature type="signal peptide" evidence="1">
    <location>
        <begin position="1"/>
        <end position="24"/>
    </location>
</feature>
<evidence type="ECO:0000313" key="2">
    <source>
        <dbReference type="EMBL" id="NYE45385.1"/>
    </source>
</evidence>
<keyword evidence="3" id="KW-1185">Reference proteome</keyword>
<reference evidence="2 3" key="1">
    <citation type="submission" date="2020-07" db="EMBL/GenBank/DDBJ databases">
        <title>Sequencing the genomes of 1000 actinobacteria strains.</title>
        <authorList>
            <person name="Klenk H.-P."/>
        </authorList>
    </citation>
    <scope>NUCLEOTIDE SEQUENCE [LARGE SCALE GENOMIC DNA]</scope>
    <source>
        <strain evidence="2 3">CXB654</strain>
    </source>
</reference>
<evidence type="ECO:0000313" key="3">
    <source>
        <dbReference type="Proteomes" id="UP000589036"/>
    </source>
</evidence>
<keyword evidence="1" id="KW-0732">Signal</keyword>
<dbReference type="EMBL" id="JACCCC010000001">
    <property type="protein sequence ID" value="NYE45385.1"/>
    <property type="molecule type" value="Genomic_DNA"/>
</dbReference>
<evidence type="ECO:0000256" key="1">
    <source>
        <dbReference type="SAM" id="SignalP"/>
    </source>
</evidence>
<protein>
    <submittedName>
        <fullName evidence="2">Uncharacterized protein</fullName>
    </submittedName>
</protein>
<name>A0A852TP49_9ACTN</name>
<organism evidence="2 3">
    <name type="scientific">Spinactinospora alkalitolerans</name>
    <dbReference type="NCBI Taxonomy" id="687207"/>
    <lineage>
        <taxon>Bacteria</taxon>
        <taxon>Bacillati</taxon>
        <taxon>Actinomycetota</taxon>
        <taxon>Actinomycetes</taxon>
        <taxon>Streptosporangiales</taxon>
        <taxon>Nocardiopsidaceae</taxon>
        <taxon>Spinactinospora</taxon>
    </lineage>
</organism>
<dbReference type="RefSeq" id="WP_179641615.1">
    <property type="nucleotide sequence ID" value="NZ_BAAAYY010000007.1"/>
</dbReference>
<gene>
    <name evidence="2" type="ORF">HDA32_000505</name>
</gene>
<feature type="chain" id="PRO_5039027600" evidence="1">
    <location>
        <begin position="25"/>
        <end position="304"/>
    </location>
</feature>